<feature type="domain" description="4Fe-4S ferredoxin-type" evidence="2">
    <location>
        <begin position="1"/>
        <end position="27"/>
    </location>
</feature>
<organism evidence="3 4">
    <name type="scientific">Actinomycetospora cinnamomea</name>
    <dbReference type="NCBI Taxonomy" id="663609"/>
    <lineage>
        <taxon>Bacteria</taxon>
        <taxon>Bacillati</taxon>
        <taxon>Actinomycetota</taxon>
        <taxon>Actinomycetes</taxon>
        <taxon>Pseudonocardiales</taxon>
        <taxon>Pseudonocardiaceae</taxon>
        <taxon>Actinomycetospora</taxon>
    </lineage>
</organism>
<name>A0A2U1ECN0_9PSEU</name>
<dbReference type="EMBL" id="QEKW01000023">
    <property type="protein sequence ID" value="PVY97691.1"/>
    <property type="molecule type" value="Genomic_DNA"/>
</dbReference>
<dbReference type="PROSITE" id="PS51379">
    <property type="entry name" value="4FE4S_FER_2"/>
    <property type="match status" value="1"/>
</dbReference>
<feature type="region of interest" description="Disordered" evidence="1">
    <location>
        <begin position="94"/>
        <end position="136"/>
    </location>
</feature>
<gene>
    <name evidence="3" type="ORF">C8D89_1233</name>
</gene>
<evidence type="ECO:0000313" key="4">
    <source>
        <dbReference type="Proteomes" id="UP000245639"/>
    </source>
</evidence>
<keyword evidence="4" id="KW-1185">Reference proteome</keyword>
<evidence type="ECO:0000256" key="1">
    <source>
        <dbReference type="SAM" id="MobiDB-lite"/>
    </source>
</evidence>
<evidence type="ECO:0000313" key="3">
    <source>
        <dbReference type="EMBL" id="PVY97691.1"/>
    </source>
</evidence>
<protein>
    <recommendedName>
        <fullName evidence="2">4Fe-4S ferredoxin-type domain-containing protein</fullName>
    </recommendedName>
</protein>
<sequence length="290" mass="30914">MARAKCARCGSLSRRACPHGAVSPRGTVGDVRVLAFPCGLLLATSCATTGATTGAAALWPVDPPSAPEVAATLWEHGAQGPGYGVVPSNGLVTPSNGARGSRSVTSRLARSGPGPWRGRRRRTRQGRFNWRRPGGQRVRRRGLQRLILVEQFDPDPVRRQFDQTDCSHPESGGDARARRPQLVPRLASTQVHGEGLVRPRVDGGEIRRRPRGARWREYSVREPCVMGDLSPDGADLQAPVGPIEGVAAQPTLACPAGPRHAAPPPAALWWSIVVHKVGGGAGDELIGRPR</sequence>
<evidence type="ECO:0000259" key="2">
    <source>
        <dbReference type="PROSITE" id="PS51379"/>
    </source>
</evidence>
<reference evidence="3 4" key="1">
    <citation type="submission" date="2018-04" db="EMBL/GenBank/DDBJ databases">
        <title>Genomic Encyclopedia of Type Strains, Phase IV (KMG-IV): sequencing the most valuable type-strain genomes for metagenomic binning, comparative biology and taxonomic classification.</title>
        <authorList>
            <person name="Goeker M."/>
        </authorList>
    </citation>
    <scope>NUCLEOTIDE SEQUENCE [LARGE SCALE GENOMIC DNA]</scope>
    <source>
        <strain evidence="3 4">DSM 45771</strain>
    </source>
</reference>
<feature type="compositionally biased region" description="Polar residues" evidence="1">
    <location>
        <begin position="94"/>
        <end position="108"/>
    </location>
</feature>
<feature type="compositionally biased region" description="Basic and acidic residues" evidence="1">
    <location>
        <begin position="158"/>
        <end position="177"/>
    </location>
</feature>
<dbReference type="AlphaFoldDB" id="A0A2U1ECN0"/>
<comment type="caution">
    <text evidence="3">The sequence shown here is derived from an EMBL/GenBank/DDBJ whole genome shotgun (WGS) entry which is preliminary data.</text>
</comment>
<dbReference type="InterPro" id="IPR017896">
    <property type="entry name" value="4Fe4S_Fe-S-bd"/>
</dbReference>
<accession>A0A2U1ECN0</accession>
<dbReference type="Proteomes" id="UP000245639">
    <property type="component" value="Unassembled WGS sequence"/>
</dbReference>
<feature type="compositionally biased region" description="Low complexity" evidence="1">
    <location>
        <begin position="126"/>
        <end position="136"/>
    </location>
</feature>
<proteinExistence type="predicted"/>
<feature type="region of interest" description="Disordered" evidence="1">
    <location>
        <begin position="158"/>
        <end position="178"/>
    </location>
</feature>